<reference evidence="1" key="1">
    <citation type="submission" date="2021-04" db="EMBL/GenBank/DDBJ databases">
        <authorList>
            <person name="Hartkoorn R.C."/>
            <person name="Beaudoing E."/>
            <person name="Hot D."/>
        </authorList>
    </citation>
    <scope>NUCLEOTIDE SEQUENCE</scope>
    <source>
        <strain evidence="1">NRRL B-16292</strain>
    </source>
</reference>
<proteinExistence type="predicted"/>
<evidence type="ECO:0000313" key="2">
    <source>
        <dbReference type="Proteomes" id="UP001059617"/>
    </source>
</evidence>
<reference evidence="1" key="2">
    <citation type="submission" date="2022-09" db="EMBL/GenBank/DDBJ databases">
        <title>Biosynthetic gene clusters of Dactylosporangioum fulvum.</title>
        <authorList>
            <person name="Caradec T."/>
        </authorList>
    </citation>
    <scope>NUCLEOTIDE SEQUENCE</scope>
    <source>
        <strain evidence="1">NRRL B-16292</strain>
    </source>
</reference>
<dbReference type="RefSeq" id="WP_259863935.1">
    <property type="nucleotide sequence ID" value="NZ_BAAAST010000073.1"/>
</dbReference>
<gene>
    <name evidence="1" type="ORF">Dfulv_16415</name>
</gene>
<keyword evidence="2" id="KW-1185">Reference proteome</keyword>
<dbReference type="Proteomes" id="UP001059617">
    <property type="component" value="Chromosome"/>
</dbReference>
<organism evidence="1 2">
    <name type="scientific">Dactylosporangium fulvum</name>
    <dbReference type="NCBI Taxonomy" id="53359"/>
    <lineage>
        <taxon>Bacteria</taxon>
        <taxon>Bacillati</taxon>
        <taxon>Actinomycetota</taxon>
        <taxon>Actinomycetes</taxon>
        <taxon>Micromonosporales</taxon>
        <taxon>Micromonosporaceae</taxon>
        <taxon>Dactylosporangium</taxon>
    </lineage>
</organism>
<dbReference type="EMBL" id="CP073720">
    <property type="protein sequence ID" value="UWP85731.1"/>
    <property type="molecule type" value="Genomic_DNA"/>
</dbReference>
<name>A0ABY5W8T7_9ACTN</name>
<protein>
    <submittedName>
        <fullName evidence="1">Uncharacterized protein</fullName>
    </submittedName>
</protein>
<sequence length="211" mass="22455">MGNSAVYLIHTSDDLDEMYAMAQRLLATAPTCCQPEVGVHVETDSHDLDRYVGVAATVCLSLDIPAYVVRQAGAVLEPCLAPNDLPMSRGDGGGVHLATTLTVEMAAALRELPPMNAHVYPPDHPLPSTLADTFLGLVHMEQAQISWMTCWPGVHHESGFELGVNGAALWHRPPPPGHSLYVHVPPAMPQLAEHLAAAVGGDILGEPALGW</sequence>
<accession>A0ABY5W8T7</accession>
<evidence type="ECO:0000313" key="1">
    <source>
        <dbReference type="EMBL" id="UWP85731.1"/>
    </source>
</evidence>